<dbReference type="EC" id="2.3.2.26" evidence="3"/>
<feature type="active site" description="Glycyl thioester intermediate" evidence="6">
    <location>
        <position position="401"/>
    </location>
</feature>
<dbReference type="PANTHER" id="PTHR11254:SF424">
    <property type="entry name" value="E3 UBIQUITIN-PROTEIN LIGASE UPL5"/>
    <property type="match status" value="1"/>
</dbReference>
<evidence type="ECO:0000259" key="7">
    <source>
        <dbReference type="PROSITE" id="PS50237"/>
    </source>
</evidence>
<dbReference type="GO" id="GO:0006511">
    <property type="term" value="P:ubiquitin-dependent protein catabolic process"/>
    <property type="evidence" value="ECO:0007669"/>
    <property type="project" value="TreeGrafter"/>
</dbReference>
<dbReference type="Proteomes" id="UP001341281">
    <property type="component" value="Chromosome 09"/>
</dbReference>
<evidence type="ECO:0000313" key="8">
    <source>
        <dbReference type="EMBL" id="WVZ92860.1"/>
    </source>
</evidence>
<evidence type="ECO:0000256" key="3">
    <source>
        <dbReference type="ARBA" id="ARBA00012485"/>
    </source>
</evidence>
<proteinExistence type="predicted"/>
<organism evidence="8 9">
    <name type="scientific">Paspalum notatum var. saurae</name>
    <dbReference type="NCBI Taxonomy" id="547442"/>
    <lineage>
        <taxon>Eukaryota</taxon>
        <taxon>Viridiplantae</taxon>
        <taxon>Streptophyta</taxon>
        <taxon>Embryophyta</taxon>
        <taxon>Tracheophyta</taxon>
        <taxon>Spermatophyta</taxon>
        <taxon>Magnoliopsida</taxon>
        <taxon>Liliopsida</taxon>
        <taxon>Poales</taxon>
        <taxon>Poaceae</taxon>
        <taxon>PACMAD clade</taxon>
        <taxon>Panicoideae</taxon>
        <taxon>Andropogonodae</taxon>
        <taxon>Paspaleae</taxon>
        <taxon>Paspalinae</taxon>
        <taxon>Paspalum</taxon>
    </lineage>
</organism>
<evidence type="ECO:0000313" key="9">
    <source>
        <dbReference type="Proteomes" id="UP001341281"/>
    </source>
</evidence>
<dbReference type="GO" id="GO:0000209">
    <property type="term" value="P:protein polyubiquitination"/>
    <property type="evidence" value="ECO:0007669"/>
    <property type="project" value="TreeGrafter"/>
</dbReference>
<dbReference type="SMART" id="SM00119">
    <property type="entry name" value="HECTc"/>
    <property type="match status" value="1"/>
</dbReference>
<evidence type="ECO:0000256" key="2">
    <source>
        <dbReference type="ARBA" id="ARBA00004906"/>
    </source>
</evidence>
<protein>
    <recommendedName>
        <fullName evidence="3">HECT-type E3 ubiquitin transferase</fullName>
        <ecNumber evidence="3">2.3.2.26</ecNumber>
    </recommendedName>
</protein>
<sequence>MEMWGVQRDLRHKLHGVLAAHSATVTTLVVSVKRNWIANIRWISRHRDILAFEARRHLAITMLPNGIDTPMSHAVRVHRSRLLVESFENIAQATRFQLYTGLVVEFKHEEATGPGVMREWFCLVCQALFNPLRLLFLACPQDRRRFFLNPTSDLDPLHMGLFFFSGRMIGLSLMYNIQVGVFLDRTLFLLLAGKEITLDDIADADPSLHKSCKKILDMDADLIDSDALGLTFSREAEVSGLRMDIEFFPGGKDVTVTSKNRPEYIRLLIQHIFVECTRCQLSNFSAGLTSMLINGDSLDMFLESLDVKDFDKMLGGRSGTTIDVEEWMSHTEYSGYRTEDCQISWFWKVVERMTVQQQQRLLFFWTAVKCLPFDGFSGLGSKLCIFRASSSCDHLPTSSTCFYQLRLPAYTSFDMMHSRLHMIVQEHMSSSFGEV</sequence>
<name>A0AAQ3XC43_PASNO</name>
<keyword evidence="4" id="KW-0808">Transferase</keyword>
<dbReference type="CDD" id="cd00078">
    <property type="entry name" value="HECTc"/>
    <property type="match status" value="1"/>
</dbReference>
<reference evidence="8 9" key="1">
    <citation type="submission" date="2024-02" db="EMBL/GenBank/DDBJ databases">
        <title>High-quality chromosome-scale genome assembly of Pensacola bahiagrass (Paspalum notatum Flugge var. saurae).</title>
        <authorList>
            <person name="Vega J.M."/>
            <person name="Podio M."/>
            <person name="Orjuela J."/>
            <person name="Siena L.A."/>
            <person name="Pessino S.C."/>
            <person name="Combes M.C."/>
            <person name="Mariac C."/>
            <person name="Albertini E."/>
            <person name="Pupilli F."/>
            <person name="Ortiz J.P.A."/>
            <person name="Leblanc O."/>
        </authorList>
    </citation>
    <scope>NUCLEOTIDE SEQUENCE [LARGE SCALE GENOMIC DNA]</scope>
    <source>
        <strain evidence="8">R1</strain>
        <tissue evidence="8">Leaf</tissue>
    </source>
</reference>
<accession>A0AAQ3XC43</accession>
<dbReference type="EMBL" id="CP144753">
    <property type="protein sequence ID" value="WVZ92860.1"/>
    <property type="molecule type" value="Genomic_DNA"/>
</dbReference>
<dbReference type="InterPro" id="IPR050409">
    <property type="entry name" value="E3_ubiq-protein_ligase"/>
</dbReference>
<gene>
    <name evidence="8" type="ORF">U9M48_038896</name>
</gene>
<dbReference type="PROSITE" id="PS50237">
    <property type="entry name" value="HECT"/>
    <property type="match status" value="1"/>
</dbReference>
<comment type="catalytic activity">
    <reaction evidence="1">
        <text>S-ubiquitinyl-[E2 ubiquitin-conjugating enzyme]-L-cysteine + [acceptor protein]-L-lysine = [E2 ubiquitin-conjugating enzyme]-L-cysteine + N(6)-ubiquitinyl-[acceptor protein]-L-lysine.</text>
        <dbReference type="EC" id="2.3.2.26"/>
    </reaction>
</comment>
<dbReference type="SUPFAM" id="SSF56204">
    <property type="entry name" value="Hect, E3 ligase catalytic domain"/>
    <property type="match status" value="1"/>
</dbReference>
<dbReference type="InterPro" id="IPR000569">
    <property type="entry name" value="HECT_dom"/>
</dbReference>
<evidence type="ECO:0000256" key="4">
    <source>
        <dbReference type="ARBA" id="ARBA00022679"/>
    </source>
</evidence>
<dbReference type="Gene3D" id="3.30.2410.10">
    <property type="entry name" value="Hect, E3 ligase catalytic domain"/>
    <property type="match status" value="1"/>
</dbReference>
<dbReference type="PANTHER" id="PTHR11254">
    <property type="entry name" value="HECT DOMAIN UBIQUITIN-PROTEIN LIGASE"/>
    <property type="match status" value="1"/>
</dbReference>
<evidence type="ECO:0000256" key="6">
    <source>
        <dbReference type="PROSITE-ProRule" id="PRU00104"/>
    </source>
</evidence>
<keyword evidence="5 6" id="KW-0833">Ubl conjugation pathway</keyword>
<keyword evidence="9" id="KW-1185">Reference proteome</keyword>
<dbReference type="Pfam" id="PF00632">
    <property type="entry name" value="HECT"/>
    <property type="match status" value="1"/>
</dbReference>
<dbReference type="InterPro" id="IPR035983">
    <property type="entry name" value="Hect_E3_ubiquitin_ligase"/>
</dbReference>
<dbReference type="Gene3D" id="3.30.2160.10">
    <property type="entry name" value="Hect, E3 ligase catalytic domain"/>
    <property type="match status" value="1"/>
</dbReference>
<dbReference type="Gene3D" id="3.90.1750.10">
    <property type="entry name" value="Hect, E3 ligase catalytic domains"/>
    <property type="match status" value="1"/>
</dbReference>
<evidence type="ECO:0000256" key="1">
    <source>
        <dbReference type="ARBA" id="ARBA00000885"/>
    </source>
</evidence>
<feature type="domain" description="HECT" evidence="7">
    <location>
        <begin position="115"/>
        <end position="435"/>
    </location>
</feature>
<dbReference type="AlphaFoldDB" id="A0AAQ3XC43"/>
<dbReference type="GO" id="GO:0005737">
    <property type="term" value="C:cytoplasm"/>
    <property type="evidence" value="ECO:0007669"/>
    <property type="project" value="TreeGrafter"/>
</dbReference>
<dbReference type="GO" id="GO:0061630">
    <property type="term" value="F:ubiquitin protein ligase activity"/>
    <property type="evidence" value="ECO:0007669"/>
    <property type="project" value="UniProtKB-EC"/>
</dbReference>
<comment type="pathway">
    <text evidence="2">Protein modification; protein ubiquitination.</text>
</comment>
<evidence type="ECO:0000256" key="5">
    <source>
        <dbReference type="ARBA" id="ARBA00022786"/>
    </source>
</evidence>